<name>A0AAD9YPV5_COLKA</name>
<dbReference type="EMBL" id="VYYT01000056">
    <property type="protein sequence ID" value="KAK2773516.1"/>
    <property type="molecule type" value="Genomic_DNA"/>
</dbReference>
<feature type="compositionally biased region" description="Basic and acidic residues" evidence="1">
    <location>
        <begin position="35"/>
        <end position="46"/>
    </location>
</feature>
<accession>A0AAD9YPV5</accession>
<gene>
    <name evidence="2" type="ORF">CKAH01_13556</name>
</gene>
<reference evidence="2" key="1">
    <citation type="submission" date="2023-02" db="EMBL/GenBank/DDBJ databases">
        <title>Colletotrichum kahawae CIFC_Que2 genome sequencing and assembly.</title>
        <authorList>
            <person name="Baroncelli R."/>
        </authorList>
    </citation>
    <scope>NUCLEOTIDE SEQUENCE</scope>
    <source>
        <strain evidence="2">CIFC_Que2</strain>
    </source>
</reference>
<organism evidence="2 3">
    <name type="scientific">Colletotrichum kahawae</name>
    <name type="common">Coffee berry disease fungus</name>
    <dbReference type="NCBI Taxonomy" id="34407"/>
    <lineage>
        <taxon>Eukaryota</taxon>
        <taxon>Fungi</taxon>
        <taxon>Dikarya</taxon>
        <taxon>Ascomycota</taxon>
        <taxon>Pezizomycotina</taxon>
        <taxon>Sordariomycetes</taxon>
        <taxon>Hypocreomycetidae</taxon>
        <taxon>Glomerellales</taxon>
        <taxon>Glomerellaceae</taxon>
        <taxon>Colletotrichum</taxon>
        <taxon>Colletotrichum gloeosporioides species complex</taxon>
    </lineage>
</organism>
<comment type="caution">
    <text evidence="2">The sequence shown here is derived from an EMBL/GenBank/DDBJ whole genome shotgun (WGS) entry which is preliminary data.</text>
</comment>
<sequence length="243" mass="26496">MDVNSVEEGKSAPILPPTASGRKAGARRHAAPSVRTEHHAKYEIRRPQNTPRPSFIPAAPSWKQTFHSPATNHSVSVSHGSPAALGPANPSHRNLPVFVPRRPTFFALRPTTGLGLRLRADNDETLVANKRHRTTRDPSPMCLFGTPGTRRIGWPVLASTPSDAPKLILLASLRGTGFRRALVCVCCVSDPEVPEWKALGCELYRPATTTQERTSACATVSLYQGRWSSDPSNGIEQNRRPSC</sequence>
<keyword evidence="3" id="KW-1185">Reference proteome</keyword>
<dbReference type="AlphaFoldDB" id="A0AAD9YPV5"/>
<proteinExistence type="predicted"/>
<evidence type="ECO:0000256" key="1">
    <source>
        <dbReference type="SAM" id="MobiDB-lite"/>
    </source>
</evidence>
<dbReference type="Proteomes" id="UP001281614">
    <property type="component" value="Unassembled WGS sequence"/>
</dbReference>
<evidence type="ECO:0000313" key="2">
    <source>
        <dbReference type="EMBL" id="KAK2773516.1"/>
    </source>
</evidence>
<protein>
    <submittedName>
        <fullName evidence="2">Uncharacterized protein</fullName>
    </submittedName>
</protein>
<feature type="compositionally biased region" description="Polar residues" evidence="1">
    <location>
        <begin position="62"/>
        <end position="79"/>
    </location>
</feature>
<evidence type="ECO:0000313" key="3">
    <source>
        <dbReference type="Proteomes" id="UP001281614"/>
    </source>
</evidence>
<feature type="region of interest" description="Disordered" evidence="1">
    <location>
        <begin position="1"/>
        <end position="92"/>
    </location>
</feature>